<dbReference type="EMBL" id="QGGO01000006">
    <property type="protein sequence ID" value="PWK27667.1"/>
    <property type="molecule type" value="Genomic_DNA"/>
</dbReference>
<dbReference type="Pfam" id="PF18003">
    <property type="entry name" value="DUF3823_C"/>
    <property type="match status" value="1"/>
</dbReference>
<protein>
    <submittedName>
        <fullName evidence="3">Uncharacterized protein DUF3823</fullName>
    </submittedName>
</protein>
<organism evidence="3 4">
    <name type="scientific">Arcicella aurantiaca</name>
    <dbReference type="NCBI Taxonomy" id="591202"/>
    <lineage>
        <taxon>Bacteria</taxon>
        <taxon>Pseudomonadati</taxon>
        <taxon>Bacteroidota</taxon>
        <taxon>Cytophagia</taxon>
        <taxon>Cytophagales</taxon>
        <taxon>Flectobacillaceae</taxon>
        <taxon>Arcicella</taxon>
    </lineage>
</organism>
<keyword evidence="4" id="KW-1185">Reference proteome</keyword>
<dbReference type="Proteomes" id="UP000245489">
    <property type="component" value="Unassembled WGS sequence"/>
</dbReference>
<feature type="domain" description="DUF3823" evidence="1">
    <location>
        <begin position="19"/>
        <end position="111"/>
    </location>
</feature>
<evidence type="ECO:0000313" key="4">
    <source>
        <dbReference type="Proteomes" id="UP000245489"/>
    </source>
</evidence>
<proteinExistence type="predicted"/>
<sequence length="221" mass="24395">MLTALFSCERDNYQPPSVTLSGRLVYKGVPIPLEYNQVPYQLYQYGFGKVGPISQSFTQDGAFSSLLFAGDYKFTIINATVPFKWPQTVAGKPDSLTINLSSDKTMDIEVTPYYMVRDAKISAASNKVNSTFKIEKTLLDASGKNFSRAVLFINKTQFVSTNDNIASVSINASEITDLNNVNLSVNIPSIVPTQNYVFARVGVQIAGINSWVFSPIQKLTF</sequence>
<dbReference type="InterPro" id="IPR041186">
    <property type="entry name" value="DUF3823_C"/>
</dbReference>
<dbReference type="Gene3D" id="2.60.40.2060">
    <property type="match status" value="1"/>
</dbReference>
<name>A0A316EC17_9BACT</name>
<evidence type="ECO:0000259" key="2">
    <source>
        <dbReference type="Pfam" id="PF18003"/>
    </source>
</evidence>
<feature type="domain" description="DUF3823" evidence="2">
    <location>
        <begin position="114"/>
        <end position="218"/>
    </location>
</feature>
<dbReference type="AlphaFoldDB" id="A0A316EC17"/>
<accession>A0A316EC17</accession>
<evidence type="ECO:0000313" key="3">
    <source>
        <dbReference type="EMBL" id="PWK27667.1"/>
    </source>
</evidence>
<comment type="caution">
    <text evidence="3">The sequence shown here is derived from an EMBL/GenBank/DDBJ whole genome shotgun (WGS) entry which is preliminary data.</text>
</comment>
<gene>
    <name evidence="3" type="ORF">LV89_01558</name>
</gene>
<dbReference type="Pfam" id="PF12866">
    <property type="entry name" value="DUF3823"/>
    <property type="match status" value="1"/>
</dbReference>
<reference evidence="3 4" key="1">
    <citation type="submission" date="2018-05" db="EMBL/GenBank/DDBJ databases">
        <title>Genomic Encyclopedia of Archaeal and Bacterial Type Strains, Phase II (KMG-II): from individual species to whole genera.</title>
        <authorList>
            <person name="Goeker M."/>
        </authorList>
    </citation>
    <scope>NUCLEOTIDE SEQUENCE [LARGE SCALE GENOMIC DNA]</scope>
    <source>
        <strain evidence="3 4">DSM 22214</strain>
    </source>
</reference>
<dbReference type="InterPro" id="IPR024278">
    <property type="entry name" value="DUF3823_N"/>
</dbReference>
<dbReference type="Gene3D" id="2.60.40.1120">
    <property type="entry name" value="Carboxypeptidase-like, regulatory domain"/>
    <property type="match status" value="1"/>
</dbReference>
<evidence type="ECO:0000259" key="1">
    <source>
        <dbReference type="Pfam" id="PF12866"/>
    </source>
</evidence>